<dbReference type="SUPFAM" id="SSF49562">
    <property type="entry name" value="C2 domain (Calcium/lipid-binding domain, CaLB)"/>
    <property type="match status" value="1"/>
</dbReference>
<dbReference type="GeneID" id="17298884"/>
<dbReference type="HOGENOM" id="CLU_418868_0_0_1"/>
<keyword evidence="4" id="KW-1185">Reference proteome</keyword>
<evidence type="ECO:0000313" key="4">
    <source>
        <dbReference type="Proteomes" id="UP000011087"/>
    </source>
</evidence>
<reference evidence="3" key="3">
    <citation type="submission" date="2016-03" db="UniProtKB">
        <authorList>
            <consortium name="EnsemblProtists"/>
        </authorList>
    </citation>
    <scope>IDENTIFICATION</scope>
</reference>
<sequence>MFRFFRRKKQTLKKLCIFAEERELKEGGLVQEVQTILQGKEVLPVLASDLEELKETSEDASVMLYIIDVSSVRIPKWEAFRFVRSEVNNLKKQVIFLVWTSDFLEICPDDIRDILNGDVNWSATTREQLADVLTDKIDEAPSQTPTASKAEEAPKPAVKRMSSHKLDSVASTPAPSLKEEEQELQRLSVSSRRMLPKPSRAAAEWRKLRERRRGPDRAPSPQVLPYYQTEQAPSAGGEGEEGEEDKFKRVSSKGSRKPATDAVELDKEIFQSPAAPQELPDDEAAADIEEELDLEEAAAGEGAQADSSKSRGDAKSTSNAREGNRVRLNLDPRSSEMWSALTKENQELDNTVGLLRSSAISAKSKMIDDRNKEISGAGGVETYGTVDLLVVEARGINKDFEDKTPNQYTRDVVARTLKPRSSFKFNVRGVESIIELEVMVMDLEGFYKPVGMVQLPVRKLEKQPSLQGWHQLTRRGGGASSIAVNLKVDFDKLDFDPLLLAAKARKERKKLQEESMAELPPWISKWDIHRVKEFNANLQQVFKRMRDALEEDTLEALEQAHEEIFRFRLQEYELAHEIVQRLAEVREKMQAQEKVRSKMMVLVTKEHDNIMFTLTAVQDLLMQAKRVDLTTEDPLVARCMELLQVIEEQIAQKTA</sequence>
<name>L1J275_GUITC</name>
<evidence type="ECO:0000313" key="3">
    <source>
        <dbReference type="EnsemblProtists" id="EKX42195"/>
    </source>
</evidence>
<evidence type="ECO:0000313" key="2">
    <source>
        <dbReference type="EMBL" id="EKX42195.1"/>
    </source>
</evidence>
<dbReference type="EMBL" id="JH993018">
    <property type="protein sequence ID" value="EKX42195.1"/>
    <property type="molecule type" value="Genomic_DNA"/>
</dbReference>
<feature type="region of interest" description="Disordered" evidence="1">
    <location>
        <begin position="296"/>
        <end position="328"/>
    </location>
</feature>
<dbReference type="InterPro" id="IPR035892">
    <property type="entry name" value="C2_domain_sf"/>
</dbReference>
<organism evidence="2">
    <name type="scientific">Guillardia theta (strain CCMP2712)</name>
    <name type="common">Cryptophyte</name>
    <dbReference type="NCBI Taxonomy" id="905079"/>
    <lineage>
        <taxon>Eukaryota</taxon>
        <taxon>Cryptophyceae</taxon>
        <taxon>Pyrenomonadales</taxon>
        <taxon>Geminigeraceae</taxon>
        <taxon>Guillardia</taxon>
    </lineage>
</organism>
<accession>L1J275</accession>
<reference evidence="2 4" key="1">
    <citation type="journal article" date="2012" name="Nature">
        <title>Algal genomes reveal evolutionary mosaicism and the fate of nucleomorphs.</title>
        <authorList>
            <consortium name="DOE Joint Genome Institute"/>
            <person name="Curtis B.A."/>
            <person name="Tanifuji G."/>
            <person name="Burki F."/>
            <person name="Gruber A."/>
            <person name="Irimia M."/>
            <person name="Maruyama S."/>
            <person name="Arias M.C."/>
            <person name="Ball S.G."/>
            <person name="Gile G.H."/>
            <person name="Hirakawa Y."/>
            <person name="Hopkins J.F."/>
            <person name="Kuo A."/>
            <person name="Rensing S.A."/>
            <person name="Schmutz J."/>
            <person name="Symeonidi A."/>
            <person name="Elias M."/>
            <person name="Eveleigh R.J."/>
            <person name="Herman E.K."/>
            <person name="Klute M.J."/>
            <person name="Nakayama T."/>
            <person name="Obornik M."/>
            <person name="Reyes-Prieto A."/>
            <person name="Armbrust E.V."/>
            <person name="Aves S.J."/>
            <person name="Beiko R.G."/>
            <person name="Coutinho P."/>
            <person name="Dacks J.B."/>
            <person name="Durnford D.G."/>
            <person name="Fast N.M."/>
            <person name="Green B.R."/>
            <person name="Grisdale C.J."/>
            <person name="Hempel F."/>
            <person name="Henrissat B."/>
            <person name="Hoppner M.P."/>
            <person name="Ishida K."/>
            <person name="Kim E."/>
            <person name="Koreny L."/>
            <person name="Kroth P.G."/>
            <person name="Liu Y."/>
            <person name="Malik S.B."/>
            <person name="Maier U.G."/>
            <person name="McRose D."/>
            <person name="Mock T."/>
            <person name="Neilson J.A."/>
            <person name="Onodera N.T."/>
            <person name="Poole A.M."/>
            <person name="Pritham E.J."/>
            <person name="Richards T.A."/>
            <person name="Rocap G."/>
            <person name="Roy S.W."/>
            <person name="Sarai C."/>
            <person name="Schaack S."/>
            <person name="Shirato S."/>
            <person name="Slamovits C.H."/>
            <person name="Spencer D.F."/>
            <person name="Suzuki S."/>
            <person name="Worden A.Z."/>
            <person name="Zauner S."/>
            <person name="Barry K."/>
            <person name="Bell C."/>
            <person name="Bharti A.K."/>
            <person name="Crow J.A."/>
            <person name="Grimwood J."/>
            <person name="Kramer R."/>
            <person name="Lindquist E."/>
            <person name="Lucas S."/>
            <person name="Salamov A."/>
            <person name="McFadden G.I."/>
            <person name="Lane C.E."/>
            <person name="Keeling P.J."/>
            <person name="Gray M.W."/>
            <person name="Grigoriev I.V."/>
            <person name="Archibald J.M."/>
        </authorList>
    </citation>
    <scope>NUCLEOTIDE SEQUENCE</scope>
    <source>
        <strain evidence="2 4">CCMP2712</strain>
    </source>
</reference>
<dbReference type="AlphaFoldDB" id="L1J275"/>
<reference evidence="4" key="2">
    <citation type="submission" date="2012-11" db="EMBL/GenBank/DDBJ databases">
        <authorList>
            <person name="Kuo A."/>
            <person name="Curtis B.A."/>
            <person name="Tanifuji G."/>
            <person name="Burki F."/>
            <person name="Gruber A."/>
            <person name="Irimia M."/>
            <person name="Maruyama S."/>
            <person name="Arias M.C."/>
            <person name="Ball S.G."/>
            <person name="Gile G.H."/>
            <person name="Hirakawa Y."/>
            <person name="Hopkins J.F."/>
            <person name="Rensing S.A."/>
            <person name="Schmutz J."/>
            <person name="Symeonidi A."/>
            <person name="Elias M."/>
            <person name="Eveleigh R.J."/>
            <person name="Herman E.K."/>
            <person name="Klute M.J."/>
            <person name="Nakayama T."/>
            <person name="Obornik M."/>
            <person name="Reyes-Prieto A."/>
            <person name="Armbrust E.V."/>
            <person name="Aves S.J."/>
            <person name="Beiko R.G."/>
            <person name="Coutinho P."/>
            <person name="Dacks J.B."/>
            <person name="Durnford D.G."/>
            <person name="Fast N.M."/>
            <person name="Green B.R."/>
            <person name="Grisdale C."/>
            <person name="Hempe F."/>
            <person name="Henrissat B."/>
            <person name="Hoppner M.P."/>
            <person name="Ishida K.-I."/>
            <person name="Kim E."/>
            <person name="Koreny L."/>
            <person name="Kroth P.G."/>
            <person name="Liu Y."/>
            <person name="Malik S.-B."/>
            <person name="Maier U.G."/>
            <person name="McRose D."/>
            <person name="Mock T."/>
            <person name="Neilson J.A."/>
            <person name="Onodera N.T."/>
            <person name="Poole A.M."/>
            <person name="Pritham E.J."/>
            <person name="Richards T.A."/>
            <person name="Rocap G."/>
            <person name="Roy S.W."/>
            <person name="Sarai C."/>
            <person name="Schaack S."/>
            <person name="Shirato S."/>
            <person name="Slamovits C.H."/>
            <person name="Spencer D.F."/>
            <person name="Suzuki S."/>
            <person name="Worden A.Z."/>
            <person name="Zauner S."/>
            <person name="Barry K."/>
            <person name="Bell C."/>
            <person name="Bharti A.K."/>
            <person name="Crow J.A."/>
            <person name="Grimwood J."/>
            <person name="Kramer R."/>
            <person name="Lindquist E."/>
            <person name="Lucas S."/>
            <person name="Salamov A."/>
            <person name="McFadden G.I."/>
            <person name="Lane C.E."/>
            <person name="Keeling P.J."/>
            <person name="Gray M.W."/>
            <person name="Grigoriev I.V."/>
            <person name="Archibald J.M."/>
        </authorList>
    </citation>
    <scope>NUCLEOTIDE SEQUENCE</scope>
    <source>
        <strain evidence="4">CCMP2712</strain>
    </source>
</reference>
<proteinExistence type="predicted"/>
<dbReference type="RefSeq" id="XP_005829175.1">
    <property type="nucleotide sequence ID" value="XM_005829118.1"/>
</dbReference>
<dbReference type="KEGG" id="gtt:GUITHDRAFT_141398"/>
<evidence type="ECO:0000256" key="1">
    <source>
        <dbReference type="SAM" id="MobiDB-lite"/>
    </source>
</evidence>
<protein>
    <submittedName>
        <fullName evidence="2 3">Uncharacterized protein</fullName>
    </submittedName>
</protein>
<dbReference type="PaxDb" id="55529-EKX42195"/>
<feature type="region of interest" description="Disordered" evidence="1">
    <location>
        <begin position="138"/>
        <end position="281"/>
    </location>
</feature>
<dbReference type="Proteomes" id="UP000011087">
    <property type="component" value="Unassembled WGS sequence"/>
</dbReference>
<gene>
    <name evidence="2" type="ORF">GUITHDRAFT_141398</name>
</gene>
<dbReference type="EnsemblProtists" id="EKX42195">
    <property type="protein sequence ID" value="EKX42195"/>
    <property type="gene ID" value="GUITHDRAFT_141398"/>
</dbReference>